<dbReference type="GO" id="GO:0016491">
    <property type="term" value="F:oxidoreductase activity"/>
    <property type="evidence" value="ECO:0007669"/>
    <property type="project" value="InterPro"/>
</dbReference>
<gene>
    <name evidence="4" type="ORF">D2962_14395</name>
</gene>
<evidence type="ECO:0000256" key="1">
    <source>
        <dbReference type="PIRSR" id="PIRSR006816-1"/>
    </source>
</evidence>
<reference evidence="4 5" key="1">
    <citation type="submission" date="2018-10" db="EMBL/GenBank/DDBJ databases">
        <authorList>
            <person name="Zhang X."/>
        </authorList>
    </citation>
    <scope>NUCLEOTIDE SEQUENCE [LARGE SCALE GENOMIC DNA]</scope>
    <source>
        <strain evidence="4 5">SK-G1</strain>
    </source>
</reference>
<dbReference type="KEGG" id="bacg:D2962_14395"/>
<sequence>MFKILEKRDLAPSIKLFVMDAPLVAKKARPGQFVILRIKEGGERIPLTIADYDAEKGTVTVVFQEVGKTTRELGTLKAGDFIQDFVGPLGVPVEFPHHKKVLGVGGGLGVAPLYPKLKMLHEQGVEVVSIIGAKTADMLIFEDEMKAVSDRLYVCTDDGSKGRHGFVTVVLKELLEQGEKFDEIIIIGPPILMKIGAEITRPYGIPTMVSLNPIMVDGTGMCGGCRVSVGEEIKFACVDGPAFDGHKVDFDELMKRLATYRDEEKISLERFHGSHECKLTEQIKGADSDAVK</sequence>
<dbReference type="Pfam" id="PF00175">
    <property type="entry name" value="NAD_binding_1"/>
    <property type="match status" value="1"/>
</dbReference>
<feature type="binding site" evidence="1">
    <location>
        <begin position="62"/>
        <end position="64"/>
    </location>
    <ligand>
        <name>FAD</name>
        <dbReference type="ChEBI" id="CHEBI:57692"/>
    </ligand>
</feature>
<feature type="binding site" evidence="2">
    <location>
        <position position="237"/>
    </location>
    <ligand>
        <name>[2Fe-2S] cluster</name>
        <dbReference type="ChEBI" id="CHEBI:190135"/>
    </ligand>
</feature>
<dbReference type="InterPro" id="IPR001433">
    <property type="entry name" value="OxRdtase_FAD/NAD-bd"/>
</dbReference>
<dbReference type="SUPFAM" id="SSF63380">
    <property type="entry name" value="Riboflavin synthase domain-like"/>
    <property type="match status" value="1"/>
</dbReference>
<dbReference type="RefSeq" id="WP_122015393.1">
    <property type="nucleotide sequence ID" value="NZ_CP033169.1"/>
</dbReference>
<feature type="binding site" evidence="2">
    <location>
        <position position="225"/>
    </location>
    <ligand>
        <name>[2Fe-2S] cluster</name>
        <dbReference type="ChEBI" id="CHEBI:190135"/>
    </ligand>
</feature>
<dbReference type="InterPro" id="IPR012165">
    <property type="entry name" value="Cyt_c3_hydrogenase_gsu"/>
</dbReference>
<dbReference type="GO" id="GO:0051537">
    <property type="term" value="F:2 iron, 2 sulfur cluster binding"/>
    <property type="evidence" value="ECO:0007669"/>
    <property type="project" value="UniProtKB-KW"/>
</dbReference>
<keyword evidence="1" id="KW-0274">FAD</keyword>
<dbReference type="GO" id="GO:0046872">
    <property type="term" value="F:metal ion binding"/>
    <property type="evidence" value="ECO:0007669"/>
    <property type="project" value="UniProtKB-KW"/>
</dbReference>
<dbReference type="SUPFAM" id="SSF52343">
    <property type="entry name" value="Ferredoxin reductase-like, C-terminal NADP-linked domain"/>
    <property type="match status" value="1"/>
</dbReference>
<dbReference type="InterPro" id="IPR017938">
    <property type="entry name" value="Riboflavin_synthase-like_b-brl"/>
</dbReference>
<dbReference type="InterPro" id="IPR019480">
    <property type="entry name" value="Dihydroorotate_DH_Fe-S-bd"/>
</dbReference>
<dbReference type="PANTHER" id="PTHR43513:SF3">
    <property type="entry name" value="DIHYDROOROTATE DEHYDROGENASE B (NAD(+)), ELECTRON TRANSFER SUBUNIT-RELATED"/>
    <property type="match status" value="1"/>
</dbReference>
<keyword evidence="2" id="KW-0411">Iron-sulfur</keyword>
<organism evidence="4 5">
    <name type="scientific">Biomaibacter acetigenes</name>
    <dbReference type="NCBI Taxonomy" id="2316383"/>
    <lineage>
        <taxon>Bacteria</taxon>
        <taxon>Bacillati</taxon>
        <taxon>Bacillota</taxon>
        <taxon>Clostridia</taxon>
        <taxon>Thermosediminibacterales</taxon>
        <taxon>Tepidanaerobacteraceae</taxon>
        <taxon>Biomaibacter</taxon>
    </lineage>
</organism>
<keyword evidence="2" id="KW-0001">2Fe-2S</keyword>
<protein>
    <submittedName>
        <fullName evidence="4">Sulfide/dihydroorotate dehydrogenase-like FAD/NAD-binding protein</fullName>
    </submittedName>
</protein>
<feature type="binding site" evidence="2">
    <location>
        <position position="222"/>
    </location>
    <ligand>
        <name>[2Fe-2S] cluster</name>
        <dbReference type="ChEBI" id="CHEBI:190135"/>
    </ligand>
</feature>
<keyword evidence="5" id="KW-1185">Reference proteome</keyword>
<dbReference type="Gene3D" id="2.40.30.10">
    <property type="entry name" value="Translation factors"/>
    <property type="match status" value="1"/>
</dbReference>
<dbReference type="InterPro" id="IPR050353">
    <property type="entry name" value="PyrK_electron_transfer"/>
</dbReference>
<evidence type="ECO:0000256" key="2">
    <source>
        <dbReference type="PIRSR" id="PIRSR006816-2"/>
    </source>
</evidence>
<proteinExistence type="predicted"/>
<dbReference type="AlphaFoldDB" id="A0A3G2R8D4"/>
<dbReference type="InterPro" id="IPR017927">
    <property type="entry name" value="FAD-bd_FR_type"/>
</dbReference>
<dbReference type="GO" id="GO:0050660">
    <property type="term" value="F:flavin adenine dinucleotide binding"/>
    <property type="evidence" value="ECO:0007669"/>
    <property type="project" value="InterPro"/>
</dbReference>
<dbReference type="NCBIfam" id="NF004862">
    <property type="entry name" value="PRK06222.1"/>
    <property type="match status" value="1"/>
</dbReference>
<name>A0A3G2R8D4_9FIRM</name>
<dbReference type="PROSITE" id="PS51384">
    <property type="entry name" value="FAD_FR"/>
    <property type="match status" value="1"/>
</dbReference>
<dbReference type="Gene3D" id="3.40.50.80">
    <property type="entry name" value="Nucleotide-binding domain of ferredoxin-NADP reductase (FNR) module"/>
    <property type="match status" value="1"/>
</dbReference>
<feature type="domain" description="FAD-binding FR-type" evidence="3">
    <location>
        <begin position="1"/>
        <end position="95"/>
    </location>
</feature>
<evidence type="ECO:0000259" key="3">
    <source>
        <dbReference type="PROSITE" id="PS51384"/>
    </source>
</evidence>
<dbReference type="Pfam" id="PF10418">
    <property type="entry name" value="DHODB_Fe-S_bind"/>
    <property type="match status" value="1"/>
</dbReference>
<keyword evidence="1" id="KW-0285">Flavoprotein</keyword>
<dbReference type="InterPro" id="IPR039261">
    <property type="entry name" value="FNR_nucleotide-bd"/>
</dbReference>
<evidence type="ECO:0000313" key="5">
    <source>
        <dbReference type="Proteomes" id="UP000280960"/>
    </source>
</evidence>
<comment type="cofactor">
    <cofactor evidence="1">
        <name>FAD</name>
        <dbReference type="ChEBI" id="CHEBI:57692"/>
    </cofactor>
    <text evidence="1">Binds 1 FAD per subunit.</text>
</comment>
<keyword evidence="2" id="KW-0479">Metal-binding</keyword>
<comment type="cofactor">
    <cofactor evidence="2">
        <name>[2Fe-2S] cluster</name>
        <dbReference type="ChEBI" id="CHEBI:190135"/>
    </cofactor>
    <text evidence="2">Binds 1 [2Fe-2S] cluster per subunit.</text>
</comment>
<accession>A0A3G2R8D4</accession>
<dbReference type="Proteomes" id="UP000280960">
    <property type="component" value="Chromosome"/>
</dbReference>
<evidence type="ECO:0000313" key="4">
    <source>
        <dbReference type="EMBL" id="AYO31635.1"/>
    </source>
</evidence>
<dbReference type="EMBL" id="CP033169">
    <property type="protein sequence ID" value="AYO31635.1"/>
    <property type="molecule type" value="Genomic_DNA"/>
</dbReference>
<dbReference type="CDD" id="cd06219">
    <property type="entry name" value="DHOD_e_trans_like1"/>
    <property type="match status" value="1"/>
</dbReference>
<dbReference type="PANTHER" id="PTHR43513">
    <property type="entry name" value="DIHYDROOROTATE DEHYDROGENASE B (NAD(+)), ELECTRON TRANSFER SUBUNIT"/>
    <property type="match status" value="1"/>
</dbReference>
<dbReference type="PIRSF" id="PIRSF006816">
    <property type="entry name" value="Cyc3_hyd_g"/>
    <property type="match status" value="1"/>
</dbReference>
<keyword evidence="2" id="KW-0408">Iron</keyword>
<dbReference type="GO" id="GO:0006221">
    <property type="term" value="P:pyrimidine nucleotide biosynthetic process"/>
    <property type="evidence" value="ECO:0007669"/>
    <property type="project" value="InterPro"/>
</dbReference>